<evidence type="ECO:0000256" key="5">
    <source>
        <dbReference type="ARBA" id="ARBA00022692"/>
    </source>
</evidence>
<accession>A0A1G8LYJ6</accession>
<dbReference type="CDD" id="cd17320">
    <property type="entry name" value="MFS_MdfA_MDR_like"/>
    <property type="match status" value="1"/>
</dbReference>
<name>A0A1G8LYJ6_BACOV</name>
<dbReference type="InterPro" id="IPR020846">
    <property type="entry name" value="MFS_dom"/>
</dbReference>
<evidence type="ECO:0000313" key="10">
    <source>
        <dbReference type="EMBL" id="SDI60587.1"/>
    </source>
</evidence>
<feature type="transmembrane region" description="Helical" evidence="8">
    <location>
        <begin position="217"/>
        <end position="236"/>
    </location>
</feature>
<dbReference type="Pfam" id="PF07690">
    <property type="entry name" value="MFS_1"/>
    <property type="match status" value="1"/>
</dbReference>
<evidence type="ECO:0000256" key="4">
    <source>
        <dbReference type="ARBA" id="ARBA00022475"/>
    </source>
</evidence>
<dbReference type="PROSITE" id="PS50850">
    <property type="entry name" value="MFS"/>
    <property type="match status" value="1"/>
</dbReference>
<reference evidence="10 11" key="1">
    <citation type="submission" date="2016-10" db="EMBL/GenBank/DDBJ databases">
        <authorList>
            <person name="de Groot N.N."/>
        </authorList>
    </citation>
    <scope>NUCLEOTIDE SEQUENCE [LARGE SCALE GENOMIC DNA]</scope>
    <source>
        <strain evidence="10 11">NLAE-zl-C57</strain>
    </source>
</reference>
<feature type="transmembrane region" description="Helical" evidence="8">
    <location>
        <begin position="365"/>
        <end position="387"/>
    </location>
</feature>
<evidence type="ECO:0000313" key="11">
    <source>
        <dbReference type="Proteomes" id="UP000181870"/>
    </source>
</evidence>
<keyword evidence="6 8" id="KW-1133">Transmembrane helix</keyword>
<keyword evidence="7 8" id="KW-0472">Membrane</keyword>
<feature type="transmembrane region" description="Helical" evidence="8">
    <location>
        <begin position="337"/>
        <end position="359"/>
    </location>
</feature>
<dbReference type="Gene3D" id="1.20.1720.10">
    <property type="entry name" value="Multidrug resistance protein D"/>
    <property type="match status" value="1"/>
</dbReference>
<feature type="transmembrane region" description="Helical" evidence="8">
    <location>
        <begin position="49"/>
        <end position="68"/>
    </location>
</feature>
<gene>
    <name evidence="10" type="ORF">SAMN05192582_105813</name>
</gene>
<evidence type="ECO:0000256" key="2">
    <source>
        <dbReference type="ARBA" id="ARBA00006236"/>
    </source>
</evidence>
<dbReference type="InterPro" id="IPR011701">
    <property type="entry name" value="MFS"/>
</dbReference>
<feature type="transmembrane region" description="Helical" evidence="8">
    <location>
        <begin position="138"/>
        <end position="160"/>
    </location>
</feature>
<comment type="similarity">
    <text evidence="2">Belongs to the major facilitator superfamily. Bcr/CmlA family.</text>
</comment>
<dbReference type="GO" id="GO:0042910">
    <property type="term" value="F:xenobiotic transmembrane transporter activity"/>
    <property type="evidence" value="ECO:0007669"/>
    <property type="project" value="InterPro"/>
</dbReference>
<feature type="domain" description="Major facilitator superfamily (MFS) profile" evidence="9">
    <location>
        <begin position="11"/>
        <end position="395"/>
    </location>
</feature>
<dbReference type="InterPro" id="IPR036259">
    <property type="entry name" value="MFS_trans_sf"/>
</dbReference>
<proteinExistence type="inferred from homology"/>
<feature type="transmembrane region" description="Helical" evidence="8">
    <location>
        <begin position="166"/>
        <end position="187"/>
    </location>
</feature>
<evidence type="ECO:0000256" key="3">
    <source>
        <dbReference type="ARBA" id="ARBA00022448"/>
    </source>
</evidence>
<evidence type="ECO:0000256" key="7">
    <source>
        <dbReference type="ARBA" id="ARBA00023136"/>
    </source>
</evidence>
<dbReference type="RefSeq" id="WP_081352736.1">
    <property type="nucleotide sequence ID" value="NZ_FNDO01000058.1"/>
</dbReference>
<evidence type="ECO:0000256" key="1">
    <source>
        <dbReference type="ARBA" id="ARBA00004651"/>
    </source>
</evidence>
<evidence type="ECO:0000259" key="9">
    <source>
        <dbReference type="PROSITE" id="PS50850"/>
    </source>
</evidence>
<sequence length="402" mass="43085">MTAIINKENSKVFLLILLGMLSAFGPFVTDMYLPSLPAMADYFSTHSSMVQLGLTTSMIGLALGQIFFGPLSDKYGRRPLLLVSMILFIVSTVFCLFAPDIYSFITLRLIQGIGGAGGIVISRSVATDKFSGKELAKMLAVIGAINGVAPVAAPVVGGLVTGTIGWKGIFVILLFIGVLLWIGCIRFKESLPVEKRSKTGIVYTFRNFGAIVHNPRYMLYVLQLAFAQGILFAYIASSPFIVQQHYGFSPFAFSICFAVNAVAIGVAAAISVKFRQPETGTLTGCIGMLCLSVCVMIALYNGCGFWTYELLMFALLFTMGLTFTSSTTLAMDSERRYAGAASALLGALCFASGGIVSPLVGLGNILVSTGVTFVVCAICSLLCALWAMRKVPMKVAMCRIFR</sequence>
<organism evidence="10 11">
    <name type="scientific">Bacteroides ovatus</name>
    <dbReference type="NCBI Taxonomy" id="28116"/>
    <lineage>
        <taxon>Bacteria</taxon>
        <taxon>Pseudomonadati</taxon>
        <taxon>Bacteroidota</taxon>
        <taxon>Bacteroidia</taxon>
        <taxon>Bacteroidales</taxon>
        <taxon>Bacteroidaceae</taxon>
        <taxon>Bacteroides</taxon>
    </lineage>
</organism>
<keyword evidence="3" id="KW-0813">Transport</keyword>
<comment type="subcellular location">
    <subcellularLocation>
        <location evidence="1">Cell membrane</location>
        <topology evidence="1">Multi-pass membrane protein</topology>
    </subcellularLocation>
</comment>
<dbReference type="InterPro" id="IPR004812">
    <property type="entry name" value="Efflux_drug-R_Bcr/CmlA"/>
</dbReference>
<evidence type="ECO:0000256" key="6">
    <source>
        <dbReference type="ARBA" id="ARBA00022989"/>
    </source>
</evidence>
<evidence type="ECO:0000256" key="8">
    <source>
        <dbReference type="SAM" id="Phobius"/>
    </source>
</evidence>
<feature type="transmembrane region" description="Helical" evidence="8">
    <location>
        <begin position="248"/>
        <end position="270"/>
    </location>
</feature>
<feature type="transmembrane region" description="Helical" evidence="8">
    <location>
        <begin position="282"/>
        <end position="300"/>
    </location>
</feature>
<protein>
    <submittedName>
        <fullName evidence="10">MFS transporter, DHA1 family, bicyclomycin/chloramphenicol resistance protein</fullName>
    </submittedName>
</protein>
<dbReference type="Proteomes" id="UP000181870">
    <property type="component" value="Unassembled WGS sequence"/>
</dbReference>
<dbReference type="SUPFAM" id="SSF103473">
    <property type="entry name" value="MFS general substrate transporter"/>
    <property type="match status" value="1"/>
</dbReference>
<feature type="transmembrane region" description="Helical" evidence="8">
    <location>
        <begin position="12"/>
        <end position="29"/>
    </location>
</feature>
<dbReference type="EMBL" id="FNDO01000058">
    <property type="protein sequence ID" value="SDI60587.1"/>
    <property type="molecule type" value="Genomic_DNA"/>
</dbReference>
<dbReference type="AlphaFoldDB" id="A0A1G8LYJ6"/>
<dbReference type="PANTHER" id="PTHR23502:SF132">
    <property type="entry name" value="POLYAMINE TRANSPORTER 2-RELATED"/>
    <property type="match status" value="1"/>
</dbReference>
<dbReference type="NCBIfam" id="TIGR00710">
    <property type="entry name" value="efflux_Bcr_CflA"/>
    <property type="match status" value="1"/>
</dbReference>
<feature type="transmembrane region" description="Helical" evidence="8">
    <location>
        <begin position="306"/>
        <end position="325"/>
    </location>
</feature>
<dbReference type="GO" id="GO:0005886">
    <property type="term" value="C:plasma membrane"/>
    <property type="evidence" value="ECO:0007669"/>
    <property type="project" value="UniProtKB-SubCell"/>
</dbReference>
<keyword evidence="5 8" id="KW-0812">Transmembrane</keyword>
<keyword evidence="4" id="KW-1003">Cell membrane</keyword>
<feature type="transmembrane region" description="Helical" evidence="8">
    <location>
        <begin position="105"/>
        <end position="126"/>
    </location>
</feature>
<dbReference type="GO" id="GO:1990961">
    <property type="term" value="P:xenobiotic detoxification by transmembrane export across the plasma membrane"/>
    <property type="evidence" value="ECO:0007669"/>
    <property type="project" value="InterPro"/>
</dbReference>
<dbReference type="PANTHER" id="PTHR23502">
    <property type="entry name" value="MAJOR FACILITATOR SUPERFAMILY"/>
    <property type="match status" value="1"/>
</dbReference>
<feature type="transmembrane region" description="Helical" evidence="8">
    <location>
        <begin position="80"/>
        <end position="99"/>
    </location>
</feature>